<protein>
    <submittedName>
        <fullName evidence="2">Uncharacterized protein</fullName>
    </submittedName>
</protein>
<proteinExistence type="predicted"/>
<reference evidence="2" key="1">
    <citation type="submission" date="2023-06" db="EMBL/GenBank/DDBJ databases">
        <title>Genome-scale phylogeny and comparative genomics of the fungal order Sordariales.</title>
        <authorList>
            <consortium name="Lawrence Berkeley National Laboratory"/>
            <person name="Hensen N."/>
            <person name="Bonometti L."/>
            <person name="Westerberg I."/>
            <person name="Brannstrom I.O."/>
            <person name="Guillou S."/>
            <person name="Cros-Aarteil S."/>
            <person name="Calhoun S."/>
            <person name="Haridas S."/>
            <person name="Kuo A."/>
            <person name="Mondo S."/>
            <person name="Pangilinan J."/>
            <person name="Riley R."/>
            <person name="Labutti K."/>
            <person name="Andreopoulos B."/>
            <person name="Lipzen A."/>
            <person name="Chen C."/>
            <person name="Yanf M."/>
            <person name="Daum C."/>
            <person name="Ng V."/>
            <person name="Clum A."/>
            <person name="Steindorff A."/>
            <person name="Ohm R."/>
            <person name="Martin F."/>
            <person name="Silar P."/>
            <person name="Natvig D."/>
            <person name="Lalanne C."/>
            <person name="Gautier V."/>
            <person name="Ament-Velasquez S.L."/>
            <person name="Kruys A."/>
            <person name="Hutchinson M.I."/>
            <person name="Powell A.J."/>
            <person name="Barry K."/>
            <person name="Miller A.N."/>
            <person name="Grigoriev I.V."/>
            <person name="Debuchy R."/>
            <person name="Gladieux P."/>
            <person name="Thoren M.H."/>
            <person name="Johannesson H."/>
        </authorList>
    </citation>
    <scope>NUCLEOTIDE SEQUENCE</scope>
    <source>
        <strain evidence="2">CBS 540.89</strain>
    </source>
</reference>
<name>A0AA40BL16_9PEZI</name>
<evidence type="ECO:0000313" key="2">
    <source>
        <dbReference type="EMBL" id="KAK0736180.1"/>
    </source>
</evidence>
<gene>
    <name evidence="2" type="ORF">B0T21DRAFT_366448</name>
</gene>
<keyword evidence="1" id="KW-0812">Transmembrane</keyword>
<dbReference type="EMBL" id="JAUKTV010000006">
    <property type="protein sequence ID" value="KAK0736180.1"/>
    <property type="molecule type" value="Genomic_DNA"/>
</dbReference>
<feature type="transmembrane region" description="Helical" evidence="1">
    <location>
        <begin position="68"/>
        <end position="92"/>
    </location>
</feature>
<accession>A0AA40BL16</accession>
<evidence type="ECO:0000256" key="1">
    <source>
        <dbReference type="SAM" id="Phobius"/>
    </source>
</evidence>
<keyword evidence="3" id="KW-1185">Reference proteome</keyword>
<keyword evidence="1" id="KW-0472">Membrane</keyword>
<dbReference type="AlphaFoldDB" id="A0AA40BL16"/>
<keyword evidence="1" id="KW-1133">Transmembrane helix</keyword>
<evidence type="ECO:0000313" key="3">
    <source>
        <dbReference type="Proteomes" id="UP001172159"/>
    </source>
</evidence>
<comment type="caution">
    <text evidence="2">The sequence shown here is derived from an EMBL/GenBank/DDBJ whole genome shotgun (WGS) entry which is preliminary data.</text>
</comment>
<organism evidence="2 3">
    <name type="scientific">Apiosordaria backusii</name>
    <dbReference type="NCBI Taxonomy" id="314023"/>
    <lineage>
        <taxon>Eukaryota</taxon>
        <taxon>Fungi</taxon>
        <taxon>Dikarya</taxon>
        <taxon>Ascomycota</taxon>
        <taxon>Pezizomycotina</taxon>
        <taxon>Sordariomycetes</taxon>
        <taxon>Sordariomycetidae</taxon>
        <taxon>Sordariales</taxon>
        <taxon>Lasiosphaeriaceae</taxon>
        <taxon>Apiosordaria</taxon>
    </lineage>
</organism>
<dbReference type="Proteomes" id="UP001172159">
    <property type="component" value="Unassembled WGS sequence"/>
</dbReference>
<sequence length="94" mass="10306">MTSAWLTCLFVPAPPLTCDSSFPSLGHIENMSKEPTLPTGISNTPCLGVKDTAKQSPSPNRSFEASYLALRCLLLPFTIILHSIKISIAFYWGY</sequence>